<dbReference type="InterPro" id="IPR023193">
    <property type="entry name" value="EPSP_synthase_CS"/>
</dbReference>
<protein>
    <recommendedName>
        <fullName evidence="9">3-phosphoshikimate 1-carboxyvinyltransferase</fullName>
        <ecNumber evidence="9">2.5.1.19</ecNumber>
    </recommendedName>
    <alternativeName>
        <fullName evidence="9">5-enolpyruvylshikimate-3-phosphate synthase</fullName>
        <shortName evidence="9">EPSP synthase</shortName>
        <shortName evidence="9">EPSPS</shortName>
    </alternativeName>
</protein>
<feature type="binding site" evidence="9">
    <location>
        <position position="378"/>
    </location>
    <ligand>
        <name>phosphoenolpyruvate</name>
        <dbReference type="ChEBI" id="CHEBI:58702"/>
    </ligand>
</feature>
<feature type="binding site" evidence="9">
    <location>
        <position position="14"/>
    </location>
    <ligand>
        <name>3-phosphoshikimate</name>
        <dbReference type="ChEBI" id="CHEBI:145989"/>
    </ligand>
</feature>
<dbReference type="EMBL" id="DRQG01000102">
    <property type="protein sequence ID" value="HGY56189.1"/>
    <property type="molecule type" value="Genomic_DNA"/>
</dbReference>
<dbReference type="AlphaFoldDB" id="A0A7V4U1M1"/>
<evidence type="ECO:0000313" key="11">
    <source>
        <dbReference type="EMBL" id="HGY56189.1"/>
    </source>
</evidence>
<evidence type="ECO:0000256" key="4">
    <source>
        <dbReference type="ARBA" id="ARBA00022490"/>
    </source>
</evidence>
<dbReference type="GO" id="GO:0009073">
    <property type="term" value="P:aromatic amino acid family biosynthetic process"/>
    <property type="evidence" value="ECO:0007669"/>
    <property type="project" value="UniProtKB-KW"/>
</dbReference>
<feature type="binding site" evidence="9">
    <location>
        <position position="305"/>
    </location>
    <ligand>
        <name>3-phosphoshikimate</name>
        <dbReference type="ChEBI" id="CHEBI:145989"/>
    </ligand>
</feature>
<comment type="subunit">
    <text evidence="9">Monomer.</text>
</comment>
<comment type="function">
    <text evidence="1 9">Catalyzes the transfer of the enolpyruvyl moiety of phosphoenolpyruvate (PEP) to the 5-hydroxyl of shikimate-3-phosphate (S3P) to produce enolpyruvyl shikimate-3-phosphate and inorganic phosphate.</text>
</comment>
<dbReference type="SUPFAM" id="SSF55205">
    <property type="entry name" value="EPT/RTPC-like"/>
    <property type="match status" value="1"/>
</dbReference>
<comment type="similarity">
    <text evidence="3 9">Belongs to the EPSP synthase family.</text>
</comment>
<organism evidence="11">
    <name type="scientific">Caldithrix abyssi</name>
    <dbReference type="NCBI Taxonomy" id="187145"/>
    <lineage>
        <taxon>Bacteria</taxon>
        <taxon>Pseudomonadati</taxon>
        <taxon>Calditrichota</taxon>
        <taxon>Calditrichia</taxon>
        <taxon>Calditrichales</taxon>
        <taxon>Calditrichaceae</taxon>
        <taxon>Caldithrix</taxon>
    </lineage>
</organism>
<comment type="caution">
    <text evidence="11">The sequence shown here is derived from an EMBL/GenBank/DDBJ whole genome shotgun (WGS) entry which is preliminary data.</text>
</comment>
<dbReference type="GO" id="GO:0003866">
    <property type="term" value="F:3-phosphoshikimate 1-carboxyvinyltransferase activity"/>
    <property type="evidence" value="ECO:0007669"/>
    <property type="project" value="UniProtKB-UniRule"/>
</dbReference>
<dbReference type="InterPro" id="IPR001986">
    <property type="entry name" value="Enolpyruvate_Tfrase_dom"/>
</dbReference>
<accession>A0A7V4U1M1</accession>
<evidence type="ECO:0000256" key="9">
    <source>
        <dbReference type="HAMAP-Rule" id="MF_00210"/>
    </source>
</evidence>
<dbReference type="GO" id="GO:0005737">
    <property type="term" value="C:cytoplasm"/>
    <property type="evidence" value="ECO:0007669"/>
    <property type="project" value="UniProtKB-SubCell"/>
</dbReference>
<feature type="active site" description="Proton acceptor" evidence="9">
    <location>
        <position position="305"/>
    </location>
</feature>
<dbReference type="HAMAP" id="MF_00210">
    <property type="entry name" value="EPSP_synth"/>
    <property type="match status" value="1"/>
</dbReference>
<feature type="binding site" evidence="9">
    <location>
        <position position="160"/>
    </location>
    <ligand>
        <name>3-phosphoshikimate</name>
        <dbReference type="ChEBI" id="CHEBI:145989"/>
    </ligand>
</feature>
<evidence type="ECO:0000256" key="3">
    <source>
        <dbReference type="ARBA" id="ARBA00009948"/>
    </source>
</evidence>
<feature type="binding site" evidence="9">
    <location>
        <position position="114"/>
    </location>
    <ligand>
        <name>phosphoenolpyruvate</name>
        <dbReference type="ChEBI" id="CHEBI:58702"/>
    </ligand>
</feature>
<keyword evidence="6 9" id="KW-0808">Transferase</keyword>
<dbReference type="PIRSF" id="PIRSF000505">
    <property type="entry name" value="EPSPS"/>
    <property type="match status" value="1"/>
</dbReference>
<name>A0A7V4U1M1_CALAY</name>
<evidence type="ECO:0000256" key="5">
    <source>
        <dbReference type="ARBA" id="ARBA00022605"/>
    </source>
</evidence>
<dbReference type="Gene3D" id="3.65.10.10">
    <property type="entry name" value="Enolpyruvate transferase domain"/>
    <property type="match status" value="2"/>
</dbReference>
<gene>
    <name evidence="9 11" type="primary">aroA</name>
    <name evidence="11" type="ORF">ENK44_10830</name>
</gene>
<evidence type="ECO:0000256" key="8">
    <source>
        <dbReference type="ARBA" id="ARBA00044633"/>
    </source>
</evidence>
<dbReference type="UniPathway" id="UPA00053">
    <property type="reaction ID" value="UER00089"/>
</dbReference>
<feature type="domain" description="Enolpyruvate transferase" evidence="10">
    <location>
        <begin position="4"/>
        <end position="413"/>
    </location>
</feature>
<evidence type="ECO:0000256" key="6">
    <source>
        <dbReference type="ARBA" id="ARBA00022679"/>
    </source>
</evidence>
<evidence type="ECO:0000259" key="10">
    <source>
        <dbReference type="Pfam" id="PF00275"/>
    </source>
</evidence>
<dbReference type="GO" id="GO:0008652">
    <property type="term" value="P:amino acid biosynthetic process"/>
    <property type="evidence" value="ECO:0007669"/>
    <property type="project" value="UniProtKB-KW"/>
</dbReference>
<evidence type="ECO:0000256" key="2">
    <source>
        <dbReference type="ARBA" id="ARBA00004811"/>
    </source>
</evidence>
<evidence type="ECO:0000256" key="7">
    <source>
        <dbReference type="ARBA" id="ARBA00023141"/>
    </source>
</evidence>
<feature type="binding site" evidence="9">
    <location>
        <position position="336"/>
    </location>
    <ligand>
        <name>phosphoenolpyruvate</name>
        <dbReference type="ChEBI" id="CHEBI:58702"/>
    </ligand>
</feature>
<reference evidence="11" key="1">
    <citation type="journal article" date="2020" name="mSystems">
        <title>Genome- and Community-Level Interaction Insights into Carbon Utilization and Element Cycling Functions of Hydrothermarchaeota in Hydrothermal Sediment.</title>
        <authorList>
            <person name="Zhou Z."/>
            <person name="Liu Y."/>
            <person name="Xu W."/>
            <person name="Pan J."/>
            <person name="Luo Z.H."/>
            <person name="Li M."/>
        </authorList>
    </citation>
    <scope>NUCLEOTIDE SEQUENCE [LARGE SCALE GENOMIC DNA]</scope>
    <source>
        <strain evidence="11">HyVt-577</strain>
    </source>
</reference>
<dbReference type="EC" id="2.5.1.19" evidence="9"/>
<comment type="pathway">
    <text evidence="2 9">Metabolic intermediate biosynthesis; chorismate biosynthesis; chorismate from D-erythrose 4-phosphate and phosphoenolpyruvate: step 6/7.</text>
</comment>
<dbReference type="InterPro" id="IPR006264">
    <property type="entry name" value="EPSP_synthase"/>
</dbReference>
<dbReference type="FunFam" id="3.65.10.10:FF:000005">
    <property type="entry name" value="3-phosphoshikimate 1-carboxyvinyltransferase"/>
    <property type="match status" value="1"/>
</dbReference>
<feature type="binding site" evidence="9">
    <location>
        <position position="14"/>
    </location>
    <ligand>
        <name>phosphoenolpyruvate</name>
        <dbReference type="ChEBI" id="CHEBI:58702"/>
    </ligand>
</feature>
<dbReference type="CDD" id="cd01556">
    <property type="entry name" value="EPSP_synthase"/>
    <property type="match status" value="1"/>
</dbReference>
<feature type="binding site" evidence="9">
    <location>
        <position position="15"/>
    </location>
    <ligand>
        <name>3-phosphoshikimate</name>
        <dbReference type="ChEBI" id="CHEBI:145989"/>
    </ligand>
</feature>
<proteinExistence type="inferred from homology"/>
<sequence>MKIVKGSISVPGDKSISHRAALFSAMTPQTNRFTNFNFNFDCTATLYCLADMGIAWHKKDDFLEIQGKLPEEWNRPDTPLYAANSGTTARLLSGILSALPFKTTLTGDVSLSKRPMGRIIDPLRQMGADIRSEDGHLPMEYFPVQRLQGIRYRLPVASAQVKSAVLLAGLFAQGETEVIETTPSRDHTERMLKLKKSTNPDGTVSLFSSSECVVPELSMAIPGDFSSAAFFIAAALLLPGSELLIRDVSLNPTRTGLLNVLEQMGARLDVRLKNEEPEPMGDIFVRSQELQNIQISPELVPNIIDEIPILSLLAVRSEGPFVLRGAKELRFKESDRIAALVSNYQRLGVQVREFEDGLEISGPQNIGGGSIQTFGDHRIAMTFAIANLLSDDDIVLDDKQCAAVSFPQFWDTLEEITHG</sequence>
<dbReference type="FunFam" id="3.65.10.10:FF:000006">
    <property type="entry name" value="3-phosphoshikimate 1-carboxyvinyltransferase"/>
    <property type="match status" value="1"/>
</dbReference>
<dbReference type="Pfam" id="PF00275">
    <property type="entry name" value="EPSP_synthase"/>
    <property type="match status" value="1"/>
</dbReference>
<dbReference type="InterPro" id="IPR013792">
    <property type="entry name" value="RNA3'P_cycl/enolpyr_Trfase_a/b"/>
</dbReference>
<keyword evidence="4 9" id="KW-0963">Cytoplasm</keyword>
<feature type="binding site" evidence="9">
    <location>
        <position position="160"/>
    </location>
    <ligand>
        <name>phosphoenolpyruvate</name>
        <dbReference type="ChEBI" id="CHEBI:58702"/>
    </ligand>
</feature>
<dbReference type="GO" id="GO:0009423">
    <property type="term" value="P:chorismate biosynthetic process"/>
    <property type="evidence" value="ECO:0007669"/>
    <property type="project" value="UniProtKB-UniRule"/>
</dbReference>
<dbReference type="Proteomes" id="UP000885779">
    <property type="component" value="Unassembled WGS sequence"/>
</dbReference>
<dbReference type="PANTHER" id="PTHR21090">
    <property type="entry name" value="AROM/DEHYDROQUINATE SYNTHASE"/>
    <property type="match status" value="1"/>
</dbReference>
<comment type="catalytic activity">
    <reaction evidence="8">
        <text>3-phosphoshikimate + phosphoenolpyruvate = 5-O-(1-carboxyvinyl)-3-phosphoshikimate + phosphate</text>
        <dbReference type="Rhea" id="RHEA:21256"/>
        <dbReference type="ChEBI" id="CHEBI:43474"/>
        <dbReference type="ChEBI" id="CHEBI:57701"/>
        <dbReference type="ChEBI" id="CHEBI:58702"/>
        <dbReference type="ChEBI" id="CHEBI:145989"/>
        <dbReference type="EC" id="2.5.1.19"/>
    </reaction>
    <physiologicalReaction direction="left-to-right" evidence="8">
        <dbReference type="Rhea" id="RHEA:21257"/>
    </physiologicalReaction>
</comment>
<dbReference type="InterPro" id="IPR036968">
    <property type="entry name" value="Enolpyruvate_Tfrase_sf"/>
</dbReference>
<keyword evidence="5 9" id="KW-0028">Amino-acid biosynthesis</keyword>
<feature type="binding site" evidence="9">
    <location>
        <position position="332"/>
    </location>
    <ligand>
        <name>3-phosphoshikimate</name>
        <dbReference type="ChEBI" id="CHEBI:145989"/>
    </ligand>
</feature>
<dbReference type="PROSITE" id="PS00104">
    <property type="entry name" value="EPSP_SYNTHASE_1"/>
    <property type="match status" value="1"/>
</dbReference>
<dbReference type="PANTHER" id="PTHR21090:SF5">
    <property type="entry name" value="PENTAFUNCTIONAL AROM POLYPEPTIDE"/>
    <property type="match status" value="1"/>
</dbReference>
<dbReference type="NCBIfam" id="TIGR01356">
    <property type="entry name" value="aroA"/>
    <property type="match status" value="1"/>
</dbReference>
<feature type="binding site" evidence="9">
    <location>
        <position position="86"/>
    </location>
    <ligand>
        <name>phosphoenolpyruvate</name>
        <dbReference type="ChEBI" id="CHEBI:58702"/>
    </ligand>
</feature>
<keyword evidence="7 9" id="KW-0057">Aromatic amino acid biosynthesis</keyword>
<evidence type="ECO:0000256" key="1">
    <source>
        <dbReference type="ARBA" id="ARBA00002174"/>
    </source>
</evidence>
<feature type="binding site" evidence="9">
    <location>
        <position position="19"/>
    </location>
    <ligand>
        <name>3-phosphoshikimate</name>
        <dbReference type="ChEBI" id="CHEBI:145989"/>
    </ligand>
</feature>
<comment type="subcellular location">
    <subcellularLocation>
        <location evidence="9">Cytoplasm</location>
    </subcellularLocation>
</comment>
<comment type="caution">
    <text evidence="9">Lacks conserved residue(s) required for the propagation of feature annotation.</text>
</comment>
<feature type="binding site" evidence="9">
    <location>
        <position position="158"/>
    </location>
    <ligand>
        <name>3-phosphoshikimate</name>
        <dbReference type="ChEBI" id="CHEBI:145989"/>
    </ligand>
</feature>